<sequence>MVEQPKLLRRPLPPKQSSKLSAPREKFGKGKILGQYQTRAIKSTNDENGETVSSSYVSSQGQDKQTDAYLSNDQISHSPVQIFPIQKVEHKGYRYFPCLGPKNSDSACWSLPGIPASEVDQYEIIPVHSSSQIPIQSNVQNIFSVHTPARDFIITKNPSGPDSFPFRKNYRFFRMKRPELQRTGPAHFTPPIFTLESLAAVLSSHPLPLKTTLKKPVVSHYNCEVLSRRLMTEKRSSQTKVNGVVLSDTDLPLVSIRKSEQQKILEMPLEEKMRKCDSPEENKEKVDTMHYLTPAESEREEGPFTESNDVPDGNTVEDVWKTGFQFAVSKQDEEEELMSRSQLEVLHCLLCQKLALNLQAYFLFRLPDLTPLVDTLVNLNLAFNNLFFFPKEVLNIKTLQVLVLRNNPIREIPNDIYRLESLKKFIISFNLLSELPAGLFLLDNLQHLDIAYNDISFIHNDIKNLSFTVCDCCSGPRYGKGLRLIRLYRNVFRFGRLPFYFHACSSSCHRNFLYQSEA</sequence>
<feature type="region of interest" description="Disordered" evidence="3">
    <location>
        <begin position="1"/>
        <end position="64"/>
    </location>
</feature>
<accession>A0ABM4DZA5</accession>
<dbReference type="PROSITE" id="PS51450">
    <property type="entry name" value="LRR"/>
    <property type="match status" value="2"/>
</dbReference>
<protein>
    <submittedName>
        <fullName evidence="5">Leucine-rich repeat-containing protein 63</fullName>
    </submittedName>
</protein>
<dbReference type="RefSeq" id="XP_067145795.1">
    <property type="nucleotide sequence ID" value="XM_067289694.1"/>
</dbReference>
<organism evidence="4 5">
    <name type="scientific">Apteryx mantelli</name>
    <name type="common">North Island brown kiwi</name>
    <dbReference type="NCBI Taxonomy" id="2696672"/>
    <lineage>
        <taxon>Eukaryota</taxon>
        <taxon>Metazoa</taxon>
        <taxon>Chordata</taxon>
        <taxon>Craniata</taxon>
        <taxon>Vertebrata</taxon>
        <taxon>Euteleostomi</taxon>
        <taxon>Archelosauria</taxon>
        <taxon>Archosauria</taxon>
        <taxon>Dinosauria</taxon>
        <taxon>Saurischia</taxon>
        <taxon>Theropoda</taxon>
        <taxon>Coelurosauria</taxon>
        <taxon>Aves</taxon>
        <taxon>Palaeognathae</taxon>
        <taxon>Apterygiformes</taxon>
        <taxon>Apterygidae</taxon>
        <taxon>Apteryx</taxon>
    </lineage>
</organism>
<reference evidence="5" key="2">
    <citation type="submission" date="2025-08" db="UniProtKB">
        <authorList>
            <consortium name="RefSeq"/>
        </authorList>
    </citation>
    <scope>IDENTIFICATION</scope>
    <source>
        <tissue evidence="5">Blood</tissue>
    </source>
</reference>
<evidence type="ECO:0000256" key="2">
    <source>
        <dbReference type="ARBA" id="ARBA00022737"/>
    </source>
</evidence>
<dbReference type="InterPro" id="IPR032675">
    <property type="entry name" value="LRR_dom_sf"/>
</dbReference>
<proteinExistence type="predicted"/>
<dbReference type="InterPro" id="IPR001611">
    <property type="entry name" value="Leu-rich_rpt"/>
</dbReference>
<evidence type="ECO:0000256" key="1">
    <source>
        <dbReference type="ARBA" id="ARBA00022614"/>
    </source>
</evidence>
<dbReference type="PANTHER" id="PTHR48051:SF1">
    <property type="entry name" value="RAS SUPPRESSOR PROTEIN 1"/>
    <property type="match status" value="1"/>
</dbReference>
<dbReference type="Gene3D" id="3.80.10.10">
    <property type="entry name" value="Ribonuclease Inhibitor"/>
    <property type="match status" value="1"/>
</dbReference>
<name>A0ABM4DZA5_9AVES</name>
<dbReference type="GeneID" id="106489170"/>
<dbReference type="InterPro" id="IPR050216">
    <property type="entry name" value="LRR_domain-containing"/>
</dbReference>
<evidence type="ECO:0000313" key="4">
    <source>
        <dbReference type="Proteomes" id="UP001652627"/>
    </source>
</evidence>
<gene>
    <name evidence="5" type="primary">LRRC63</name>
</gene>
<dbReference type="PANTHER" id="PTHR48051">
    <property type="match status" value="1"/>
</dbReference>
<keyword evidence="4" id="KW-1185">Reference proteome</keyword>
<dbReference type="Proteomes" id="UP001652627">
    <property type="component" value="Chromosome 1"/>
</dbReference>
<keyword evidence="1" id="KW-0433">Leucine-rich repeat</keyword>
<dbReference type="SUPFAM" id="SSF52058">
    <property type="entry name" value="L domain-like"/>
    <property type="match status" value="1"/>
</dbReference>
<keyword evidence="2" id="KW-0677">Repeat</keyword>
<evidence type="ECO:0000256" key="3">
    <source>
        <dbReference type="SAM" id="MobiDB-lite"/>
    </source>
</evidence>
<evidence type="ECO:0000313" key="5">
    <source>
        <dbReference type="RefSeq" id="XP_067145795.1"/>
    </source>
</evidence>
<feature type="compositionally biased region" description="Polar residues" evidence="3">
    <location>
        <begin position="50"/>
        <end position="64"/>
    </location>
</feature>
<reference evidence="4" key="1">
    <citation type="submission" date="2025-05" db="UniProtKB">
        <authorList>
            <consortium name="RefSeq"/>
        </authorList>
    </citation>
    <scope>NUCLEOTIDE SEQUENCE [LARGE SCALE GENOMIC DNA]</scope>
</reference>